<reference evidence="3 4" key="1">
    <citation type="submission" date="2020-10" db="EMBL/GenBank/DDBJ databases">
        <title>Blautia liquoris sp.nov., isolated from the mud in a fermentation cellar used for the production of Chinese strong-flavoured liquor.</title>
        <authorList>
            <person name="Lu L."/>
        </authorList>
    </citation>
    <scope>NUCLEOTIDE SEQUENCE [LARGE SCALE GENOMIC DNA]</scope>
    <source>
        <strain evidence="3 4">LZLJ-3</strain>
    </source>
</reference>
<dbReference type="Pfam" id="PF09992">
    <property type="entry name" value="NAGPA"/>
    <property type="match status" value="1"/>
</dbReference>
<gene>
    <name evidence="3" type="ORF">INP51_08810</name>
</gene>
<evidence type="ECO:0000313" key="3">
    <source>
        <dbReference type="EMBL" id="QOV18154.1"/>
    </source>
</evidence>
<keyword evidence="1" id="KW-1133">Transmembrane helix</keyword>
<evidence type="ECO:0000259" key="2">
    <source>
        <dbReference type="Pfam" id="PF09992"/>
    </source>
</evidence>
<dbReference type="AlphaFoldDB" id="A0A7M2RDV4"/>
<keyword evidence="4" id="KW-1185">Reference proteome</keyword>
<protein>
    <submittedName>
        <fullName evidence="3">Phosphodiester glycosidase family protein</fullName>
    </submittedName>
</protein>
<proteinExistence type="predicted"/>
<name>A0A7M2RDV4_9FIRM</name>
<evidence type="ECO:0000313" key="4">
    <source>
        <dbReference type="Proteomes" id="UP000593601"/>
    </source>
</evidence>
<dbReference type="EMBL" id="CP063304">
    <property type="protein sequence ID" value="QOV18154.1"/>
    <property type="molecule type" value="Genomic_DNA"/>
</dbReference>
<dbReference type="PIRSF" id="PIRSF031512">
    <property type="entry name" value="EpsL"/>
    <property type="match status" value="1"/>
</dbReference>
<dbReference type="InterPro" id="IPR018711">
    <property type="entry name" value="NAGPA"/>
</dbReference>
<feature type="transmembrane region" description="Helical" evidence="1">
    <location>
        <begin position="12"/>
        <end position="36"/>
    </location>
</feature>
<dbReference type="GO" id="GO:0016798">
    <property type="term" value="F:hydrolase activity, acting on glycosyl bonds"/>
    <property type="evidence" value="ECO:0007669"/>
    <property type="project" value="UniProtKB-KW"/>
</dbReference>
<dbReference type="Proteomes" id="UP000593601">
    <property type="component" value="Chromosome"/>
</dbReference>
<organism evidence="3 4">
    <name type="scientific">Blautia liquoris</name>
    <dbReference type="NCBI Taxonomy" id="2779518"/>
    <lineage>
        <taxon>Bacteria</taxon>
        <taxon>Bacillati</taxon>
        <taxon>Bacillota</taxon>
        <taxon>Clostridia</taxon>
        <taxon>Lachnospirales</taxon>
        <taxon>Lachnospiraceae</taxon>
        <taxon>Blautia</taxon>
    </lineage>
</organism>
<dbReference type="InterPro" id="IPR014565">
    <property type="entry name" value="EpsL_firmicutes"/>
</dbReference>
<dbReference type="KEGG" id="bliq:INP51_08810"/>
<evidence type="ECO:0000256" key="1">
    <source>
        <dbReference type="SAM" id="Phobius"/>
    </source>
</evidence>
<keyword evidence="1" id="KW-0812">Transmembrane</keyword>
<feature type="domain" description="Phosphodiester glycosidase" evidence="2">
    <location>
        <begin position="126"/>
        <end position="304"/>
    </location>
</feature>
<dbReference type="PANTHER" id="PTHR40446:SF2">
    <property type="entry name" value="N-ACETYLGLUCOSAMINE-1-PHOSPHODIESTER ALPHA-N-ACETYLGLUCOSAMINIDASE"/>
    <property type="match status" value="1"/>
</dbReference>
<dbReference type="PANTHER" id="PTHR40446">
    <property type="entry name" value="N-ACETYLGLUCOSAMINE-1-PHOSPHODIESTER ALPHA-N-ACETYLGLUCOSAMINIDASE"/>
    <property type="match status" value="1"/>
</dbReference>
<accession>A0A7M2RDV4</accession>
<sequence>MKKNLKKRVWEVLFYLILTAFTAYVALDTFVITHVYQSVESESNTTTAKAATISSMSTSSLSATSAEDSYSDGNITIKITEEHVDDTTVYVADVTLASADSLKTAFAQNAYGQNLTETTSETASENNAILAINGDYYGAQRSGYVLRNGILYRDTAEEKQEDLVIGTDGSFKIINESDVPASELLEDGAEQILSFGPGLVSNGNVTVTEGEEVGKAKVSNPRTAIGIIDDLHYVFVVSDGRTNESTGLSLYQLAEFMDGLGVETAYNLDGGGSSTMYFKGTVINNPTTGGGKISERKVSDIVYIG</sequence>
<keyword evidence="1" id="KW-0472">Membrane</keyword>
<keyword evidence="3" id="KW-0378">Hydrolase</keyword>
<keyword evidence="3" id="KW-0326">Glycosidase</keyword>
<dbReference type="RefSeq" id="WP_193734516.1">
    <property type="nucleotide sequence ID" value="NZ_CP063304.1"/>
</dbReference>